<proteinExistence type="predicted"/>
<reference evidence="3 4" key="1">
    <citation type="submission" date="2024-10" db="EMBL/GenBank/DDBJ databases">
        <title>Updated reference genomes for cyclostephanoid diatoms.</title>
        <authorList>
            <person name="Roberts W.R."/>
            <person name="Alverson A.J."/>
        </authorList>
    </citation>
    <scope>NUCLEOTIDE SEQUENCE [LARGE SCALE GENOMIC DNA]</scope>
    <source>
        <strain evidence="3 4">AJA276-08</strain>
    </source>
</reference>
<keyword evidence="1" id="KW-0812">Transmembrane</keyword>
<keyword evidence="1" id="KW-0472">Membrane</keyword>
<feature type="transmembrane region" description="Helical" evidence="1">
    <location>
        <begin position="80"/>
        <end position="99"/>
    </location>
</feature>
<evidence type="ECO:0000256" key="1">
    <source>
        <dbReference type="SAM" id="Phobius"/>
    </source>
</evidence>
<organism evidence="3 4">
    <name type="scientific">Stephanodiscus triporus</name>
    <dbReference type="NCBI Taxonomy" id="2934178"/>
    <lineage>
        <taxon>Eukaryota</taxon>
        <taxon>Sar</taxon>
        <taxon>Stramenopiles</taxon>
        <taxon>Ochrophyta</taxon>
        <taxon>Bacillariophyta</taxon>
        <taxon>Coscinodiscophyceae</taxon>
        <taxon>Thalassiosirophycidae</taxon>
        <taxon>Stephanodiscales</taxon>
        <taxon>Stephanodiscaceae</taxon>
        <taxon>Stephanodiscus</taxon>
    </lineage>
</organism>
<sequence>MGSTKVTRSQSTKKADPLLPISVEGKSGRCGGCGRLVLALIPMLGCSFIIVALYLLAYRPEVKITEISISECFSNHDPKGLVLAGISVGATLMSLASVMRNIQINVYHRRQRSESIAMKVLNFVAATCNIFAYVGFIILAVYDVDGSDDERRNHYVGATLYFALGGLYGLLHMYLLCKQTQYPMFCKIAFTMVSSAAILSSIIYASNLNENYAYEWFAVALNAIYVGLIGLLFVVDPVDDELRDFFCCHRGQRK</sequence>
<keyword evidence="1" id="KW-1133">Transmembrane helix</keyword>
<keyword evidence="4" id="KW-1185">Reference proteome</keyword>
<accession>A0ABD3N7U0</accession>
<dbReference type="Proteomes" id="UP001530315">
    <property type="component" value="Unassembled WGS sequence"/>
</dbReference>
<dbReference type="EMBL" id="JALLAZ020001587">
    <property type="protein sequence ID" value="KAL3772092.1"/>
    <property type="molecule type" value="Genomic_DNA"/>
</dbReference>
<name>A0ABD3N7U0_9STRA</name>
<protein>
    <recommendedName>
        <fullName evidence="2">CWH43-like N-terminal domain-containing protein</fullName>
    </recommendedName>
</protein>
<feature type="transmembrane region" description="Helical" evidence="1">
    <location>
        <begin position="154"/>
        <end position="177"/>
    </location>
</feature>
<feature type="transmembrane region" description="Helical" evidence="1">
    <location>
        <begin position="36"/>
        <end position="57"/>
    </location>
</feature>
<evidence type="ECO:0000313" key="4">
    <source>
        <dbReference type="Proteomes" id="UP001530315"/>
    </source>
</evidence>
<feature type="domain" description="CWH43-like N-terminal" evidence="2">
    <location>
        <begin position="38"/>
        <end position="226"/>
    </location>
</feature>
<evidence type="ECO:0000313" key="3">
    <source>
        <dbReference type="EMBL" id="KAL3772092.1"/>
    </source>
</evidence>
<dbReference type="InterPro" id="IPR019402">
    <property type="entry name" value="CWH43_N"/>
</dbReference>
<feature type="transmembrane region" description="Helical" evidence="1">
    <location>
        <begin position="120"/>
        <end position="142"/>
    </location>
</feature>
<feature type="transmembrane region" description="Helical" evidence="1">
    <location>
        <begin position="216"/>
        <end position="235"/>
    </location>
</feature>
<dbReference type="Pfam" id="PF10277">
    <property type="entry name" value="Frag1"/>
    <property type="match status" value="1"/>
</dbReference>
<feature type="transmembrane region" description="Helical" evidence="1">
    <location>
        <begin position="184"/>
        <end position="204"/>
    </location>
</feature>
<gene>
    <name evidence="3" type="ORF">ACHAW5_004930</name>
</gene>
<comment type="caution">
    <text evidence="3">The sequence shown here is derived from an EMBL/GenBank/DDBJ whole genome shotgun (WGS) entry which is preliminary data.</text>
</comment>
<evidence type="ECO:0000259" key="2">
    <source>
        <dbReference type="Pfam" id="PF10277"/>
    </source>
</evidence>
<dbReference type="AlphaFoldDB" id="A0ABD3N7U0"/>